<feature type="domain" description="DNA helicase Pif1-like DEAD-box helicase" evidence="4">
    <location>
        <begin position="1798"/>
        <end position="1965"/>
    </location>
</feature>
<keyword evidence="1" id="KW-0227">DNA damage</keyword>
<dbReference type="STRING" id="131310.A0A0N5A032"/>
<dbReference type="Proteomes" id="UP000038045">
    <property type="component" value="Unplaced"/>
</dbReference>
<feature type="compositionally biased region" description="Low complexity" evidence="3">
    <location>
        <begin position="225"/>
        <end position="241"/>
    </location>
</feature>
<dbReference type="GO" id="GO:0000723">
    <property type="term" value="P:telomere maintenance"/>
    <property type="evidence" value="ECO:0007669"/>
    <property type="project" value="InterPro"/>
</dbReference>
<dbReference type="Gene3D" id="3.40.50.300">
    <property type="entry name" value="P-loop containing nucleotide triphosphate hydrolases"/>
    <property type="match status" value="1"/>
</dbReference>
<proteinExistence type="inferred from homology"/>
<dbReference type="InterPro" id="IPR046700">
    <property type="entry name" value="DUF6570"/>
</dbReference>
<feature type="domain" description="DUF6570" evidence="6">
    <location>
        <begin position="803"/>
        <end position="924"/>
    </location>
</feature>
<evidence type="ECO:0000256" key="1">
    <source>
        <dbReference type="RuleBase" id="RU363044"/>
    </source>
</evidence>
<dbReference type="GO" id="GO:0005524">
    <property type="term" value="F:ATP binding"/>
    <property type="evidence" value="ECO:0007669"/>
    <property type="project" value="UniProtKB-KW"/>
</dbReference>
<comment type="cofactor">
    <cofactor evidence="1">
        <name>Mg(2+)</name>
        <dbReference type="ChEBI" id="CHEBI:18420"/>
    </cofactor>
</comment>
<dbReference type="SUPFAM" id="SSF52540">
    <property type="entry name" value="P-loop containing nucleoside triphosphate hydrolases"/>
    <property type="match status" value="1"/>
</dbReference>
<keyword evidence="1" id="KW-0547">Nucleotide-binding</keyword>
<dbReference type="InterPro" id="IPR025476">
    <property type="entry name" value="Helitron_helicase-like"/>
</dbReference>
<dbReference type="InterPro" id="IPR051055">
    <property type="entry name" value="PIF1_helicase"/>
</dbReference>
<keyword evidence="1" id="KW-0233">DNA recombination</keyword>
<evidence type="ECO:0000313" key="8">
    <source>
        <dbReference type="Proteomes" id="UP000038045"/>
    </source>
</evidence>
<dbReference type="InterPro" id="IPR049163">
    <property type="entry name" value="Pif1-like_2B_dom"/>
</dbReference>
<dbReference type="GO" id="GO:0006281">
    <property type="term" value="P:DNA repair"/>
    <property type="evidence" value="ECO:0007669"/>
    <property type="project" value="UniProtKB-KW"/>
</dbReference>
<dbReference type="InterPro" id="IPR027417">
    <property type="entry name" value="P-loop_NTPase"/>
</dbReference>
<dbReference type="Pfam" id="PF21530">
    <property type="entry name" value="Pif1_2B_dom"/>
    <property type="match status" value="1"/>
</dbReference>
<dbReference type="Pfam" id="PF20209">
    <property type="entry name" value="DUF6570"/>
    <property type="match status" value="1"/>
</dbReference>
<comment type="catalytic activity">
    <reaction evidence="1">
        <text>ATP + H2O = ADP + phosphate + H(+)</text>
        <dbReference type="Rhea" id="RHEA:13065"/>
        <dbReference type="ChEBI" id="CHEBI:15377"/>
        <dbReference type="ChEBI" id="CHEBI:15378"/>
        <dbReference type="ChEBI" id="CHEBI:30616"/>
        <dbReference type="ChEBI" id="CHEBI:43474"/>
        <dbReference type="ChEBI" id="CHEBI:456216"/>
        <dbReference type="EC" id="5.6.2.3"/>
    </reaction>
</comment>
<evidence type="ECO:0000259" key="7">
    <source>
        <dbReference type="Pfam" id="PF21530"/>
    </source>
</evidence>
<keyword evidence="1" id="KW-0378">Hydrolase</keyword>
<evidence type="ECO:0000256" key="2">
    <source>
        <dbReference type="SAM" id="Coils"/>
    </source>
</evidence>
<evidence type="ECO:0000256" key="3">
    <source>
        <dbReference type="SAM" id="MobiDB-lite"/>
    </source>
</evidence>
<name>A0A0N5A032_PARTI</name>
<reference evidence="9" key="1">
    <citation type="submission" date="2017-02" db="UniProtKB">
        <authorList>
            <consortium name="WormBaseParasite"/>
        </authorList>
    </citation>
    <scope>IDENTIFICATION</scope>
</reference>
<dbReference type="GO" id="GO:0016887">
    <property type="term" value="F:ATP hydrolysis activity"/>
    <property type="evidence" value="ECO:0007669"/>
    <property type="project" value="RHEA"/>
</dbReference>
<accession>A0A0N5A032</accession>
<evidence type="ECO:0000313" key="9">
    <source>
        <dbReference type="WBParaSite" id="PTRK_0001465100.1"/>
    </source>
</evidence>
<evidence type="ECO:0000259" key="4">
    <source>
        <dbReference type="Pfam" id="PF05970"/>
    </source>
</evidence>
<dbReference type="GO" id="GO:0043139">
    <property type="term" value="F:5'-3' DNA helicase activity"/>
    <property type="evidence" value="ECO:0007669"/>
    <property type="project" value="UniProtKB-EC"/>
</dbReference>
<dbReference type="GO" id="GO:0006310">
    <property type="term" value="P:DNA recombination"/>
    <property type="evidence" value="ECO:0007669"/>
    <property type="project" value="UniProtKB-KW"/>
</dbReference>
<dbReference type="Pfam" id="PF14214">
    <property type="entry name" value="Helitron_like_N"/>
    <property type="match status" value="1"/>
</dbReference>
<dbReference type="Pfam" id="PF05970">
    <property type="entry name" value="PIF1"/>
    <property type="match status" value="1"/>
</dbReference>
<dbReference type="EC" id="5.6.2.3" evidence="1"/>
<dbReference type="InterPro" id="IPR010285">
    <property type="entry name" value="DNA_helicase_pif1-like_DEAD"/>
</dbReference>
<dbReference type="PANTHER" id="PTHR47642">
    <property type="entry name" value="ATP-DEPENDENT DNA HELICASE"/>
    <property type="match status" value="1"/>
</dbReference>
<keyword evidence="2" id="KW-0175">Coiled coil</keyword>
<protein>
    <recommendedName>
        <fullName evidence="1">ATP-dependent DNA helicase</fullName>
        <ecNumber evidence="1">5.6.2.3</ecNumber>
    </recommendedName>
</protein>
<feature type="coiled-coil region" evidence="2">
    <location>
        <begin position="693"/>
        <end position="720"/>
    </location>
</feature>
<feature type="domain" description="DNA helicase Pif1-like 2B" evidence="7">
    <location>
        <begin position="2138"/>
        <end position="2169"/>
    </location>
</feature>
<evidence type="ECO:0000259" key="5">
    <source>
        <dbReference type="Pfam" id="PF14214"/>
    </source>
</evidence>
<comment type="similarity">
    <text evidence="1">Belongs to the helicase family.</text>
</comment>
<keyword evidence="1" id="KW-0234">DNA repair</keyword>
<dbReference type="WBParaSite" id="PTRK_0001465100.1">
    <property type="protein sequence ID" value="PTRK_0001465100.1"/>
    <property type="gene ID" value="PTRK_0001465100"/>
</dbReference>
<dbReference type="PANTHER" id="PTHR47642:SF6">
    <property type="entry name" value="ATP-DEPENDENT DNA HELICASE"/>
    <property type="match status" value="1"/>
</dbReference>
<feature type="domain" description="Helitron helicase-like" evidence="5">
    <location>
        <begin position="1119"/>
        <end position="1253"/>
    </location>
</feature>
<organism evidence="8 9">
    <name type="scientific">Parastrongyloides trichosuri</name>
    <name type="common">Possum-specific nematode worm</name>
    <dbReference type="NCBI Taxonomy" id="131310"/>
    <lineage>
        <taxon>Eukaryota</taxon>
        <taxon>Metazoa</taxon>
        <taxon>Ecdysozoa</taxon>
        <taxon>Nematoda</taxon>
        <taxon>Chromadorea</taxon>
        <taxon>Rhabditida</taxon>
        <taxon>Tylenchina</taxon>
        <taxon>Panagrolaimomorpha</taxon>
        <taxon>Strongyloidoidea</taxon>
        <taxon>Strongyloididae</taxon>
        <taxon>Parastrongyloides</taxon>
    </lineage>
</organism>
<keyword evidence="1" id="KW-0067">ATP-binding</keyword>
<sequence>MEGNINKFGDVKKIMLCRSSNNEMSFKIKRITKLAAYFNLELNVEFNDTELEMKYDEVNNFYKNNVLNQGLNDNQDCFMLRQFLIENLNIKNTSLLINNTVDITLNNTIENDNVVYERRTQIVSNNQMLLNAEIADNEEIDDNESEMMEVDYLPSQQSSFFRYYEPEMEEDLFSGNNDDLIHFNDVIMEEDNSDNYLENESEDELYDNHLKNTVSMIDEHGSGFDPSSESSQSSDENSDNNYEWHDEDDIINDTIESKNNQKSYIPLNGDNLNLDHIIDRTYGFSQEFSTALELNDTANEFIADEEAVEEAEIEAGANVGVNNNISETVKDYETKKRERRSRFEKIKEVDYEKYNILKVYELKKDAELSGLTVLMNDINLLVERMKSYDVNVPDLSKYPIRFVNRDKDLEIYNMVREDTLKQARYIGINFMKKAPILFTSENCGYSEDTYDYMTRLFGGYRYHLFRKDDDIKEYDLIYIVFSVVSRIFRSVSQYSNDLNYYKNVLQNLLKLIPVEKRKEDLKTLINNVLSNNIPNQLIRDEANSSDNQELMNEILDGYTIHMEDFTHEQRMQIKYSTLAKCCNDNCVDITITGILVEIVSVFVALQNKSNNIKTLYKIIEFIFNNEIYSLLVSSSKCFSRLRGIILRLKEVRSQLRWMRLFKTSRPGATDYDIQNYKGFSADLVKKLLQNVPMHSNEIDLNKFKNEINQVRNEIEAIKLKMCCYCHRISVNDWKEHAPGSIVYNRILELLEIRDNTIDITTVDDPLEYYRNIDPNHPFVTKKYLCVHCYEATTPRKLENNSNAITKYCFKNMLYVDKVPLELQGLNDFERLLIQKRWLLQSVYAINKINNSVFSHMKCVSGYAISIKVNTQKAFDEILSFRQRKIIIVNKTQYKIRSNNIVDVKKVYDAYRWLIANNRLYQNNVLPNYDNFEAEFIKPQFAYVDDVGAQRGNVFKELSKADLLAIRRRCNRYPTHHRTNEEYDCYDNEKIFKIDGYLKKTEFETFYLESNRAGDENIDAATILRKQHVNINWDDSELDNSQKVYETFPVQFPLARFGHDHDRTIKLTRKEYLKTLLAQANRRYVKEPHLIMGLSKTEQKKDGIGCIRVMGNMRIGETMTMEETLAKSREGQLLRTFRKLKTSDSYWHDVTNRLNVIETYIGPPTWFLTLNPSENDWTELIDAYKLLHNSNDGPFNLKKAIEDDPYIMNIVFEKRLNIILKHLQSDKSVLGKVIVHYYKIEYQQRGHPHVHLLLWTEEGINLDYTNHQSVATFIDKYLTTSCYINNEDEEFSRSVIKDQRHTCKMHYCLKRKGISQSTNNSTKSLQHITTSCRFGYPKDICGKTKVLKISEDVDHLLQLTNKSQKSYIIKRMANERDINQYNPHLKKMWIGNIDLQPNGLSFSAAGAVNYASKYVSKNTLSNNLKAVEYLNTALKTPDLSISSKLFRLMYGINLQTQAYTEVIDIARSADSHYTSLNVIYINTSPVEQRAKYLKKDKNTDVIGVASNMYDDYYFKRPPLLEDVCLFSFFANFNAKNGTINNKPKEKEDFPLNFFNMKFDELEDPLKEKYFSGVSIDRYANIYNLVTNDWSKRHISSPCFEFSRNLSIPVGRNLEEMSRTNTYLVPHKITLLDFFSYMSILEEGHQYISEESEQEVYGRYLRLFYPRRQEIDTSVVNAKELFARYMEKLKRGNPTSYSDILSLIGKCNKFVKKRLASKEFSLYKKDMRDRFKEILDFDNGVLTRLQTRNDGFPDPMSKFGTFDKLLESINMLNTEQARIYNILVEDCVNRFLTLRNDKNATHKPVRLICDGPGGSGKSFLIDVVTAAITVTIRNNLQNHEDKGQVFVLKVTPTGVASVNIQGRTIHNVFSLPVVKSKLKIKMKPLSATAKSKLASILSSVQLLIIDEISMVDASMLYSVSHRINEALNAPPGSLFGNINCLFTGDLLQLPPVKTTFKDAQLFYEEINPTFFEAQYGGGIGPRSAFINFNFVSLYRNNRQKDDQTFLKALNEIRKGIISDDFKNIIKARSFKNLTIAELYFKALAEGFHETVILTPKNDTVDEINYEIVCDFAHRHHYKLFNIRCRDTAMLSQDVYKRVWLRKENYVTATPILDVNLEVLENVLIAYEKKEKRKEKGLHETLSLCRGATVMITRNLDLDKSICNGARGIITDIVFKPNIEEIENVKAVDISEVKVLLNDTGEIVSIPPSWHYFVAGESLGLTLPSAIIHFPINENEKISSTAGLLYVSLSRVKSSKGLYIKELDYEKYNIPNNKNICILDIWEAEEENKTISYVPFME</sequence>
<evidence type="ECO:0000259" key="6">
    <source>
        <dbReference type="Pfam" id="PF20209"/>
    </source>
</evidence>
<feature type="region of interest" description="Disordered" evidence="3">
    <location>
        <begin position="217"/>
        <end position="244"/>
    </location>
</feature>
<keyword evidence="1" id="KW-0347">Helicase</keyword>
<keyword evidence="8" id="KW-1185">Reference proteome</keyword>